<dbReference type="RefSeq" id="XP_011204704.1">
    <property type="nucleotide sequence ID" value="XM_011206402.3"/>
</dbReference>
<evidence type="ECO:0000256" key="5">
    <source>
        <dbReference type="ARBA" id="ARBA00029630"/>
    </source>
</evidence>
<evidence type="ECO:0000256" key="3">
    <source>
        <dbReference type="ARBA" id="ARBA00022593"/>
    </source>
</evidence>
<dbReference type="InterPro" id="IPR006966">
    <property type="entry name" value="Peroxin-3"/>
</dbReference>
<reference evidence="7" key="2">
    <citation type="submission" date="2022-04" db="UniProtKB">
        <authorList>
            <consortium name="RefSeq"/>
        </authorList>
    </citation>
    <scope>IDENTIFICATION</scope>
    <source>
        <strain evidence="7">Punador</strain>
    </source>
</reference>
<comment type="subunit">
    <text evidence="1">Interacts with PEX19.</text>
</comment>
<proteinExistence type="predicted"/>
<name>A0A034W8K7_BACDO</name>
<evidence type="ECO:0000256" key="1">
    <source>
        <dbReference type="ARBA" id="ARBA00011494"/>
    </source>
</evidence>
<protein>
    <recommendedName>
        <fullName evidence="2">Peroxisomal biogenesis factor 3</fullName>
    </recommendedName>
    <alternativeName>
        <fullName evidence="5">Peroxisomal assembly protein PEX3</fullName>
    </alternativeName>
</protein>
<dbReference type="PANTHER" id="PTHR28080:SF1">
    <property type="entry name" value="PEROXISOMAL BIOGENESIS FACTOR 3"/>
    <property type="match status" value="1"/>
</dbReference>
<accession>A0A034W8K7</accession>
<dbReference type="GO" id="GO:0005778">
    <property type="term" value="C:peroxisomal membrane"/>
    <property type="evidence" value="ECO:0007669"/>
    <property type="project" value="InterPro"/>
</dbReference>
<dbReference type="GO" id="GO:0045046">
    <property type="term" value="P:protein import into peroxisome membrane"/>
    <property type="evidence" value="ECO:0007669"/>
    <property type="project" value="TreeGrafter"/>
</dbReference>
<dbReference type="EMBL" id="GAKP01007046">
    <property type="protein sequence ID" value="JAC51906.1"/>
    <property type="molecule type" value="Transcribed_RNA"/>
</dbReference>
<comment type="function">
    <text evidence="4">Involved in peroxisome biosynthesis and integrity. Assembles membrane vesicles before the matrix proteins are translocated. As a docking factor for PEX19, is necessary for the import of peroxisomal membrane proteins in the peroxisomes.</text>
</comment>
<organism evidence="6">
    <name type="scientific">Bactrocera dorsalis</name>
    <name type="common">Oriental fruit fly</name>
    <name type="synonym">Dacus dorsalis</name>
    <dbReference type="NCBI Taxonomy" id="27457"/>
    <lineage>
        <taxon>Eukaryota</taxon>
        <taxon>Metazoa</taxon>
        <taxon>Ecdysozoa</taxon>
        <taxon>Arthropoda</taxon>
        <taxon>Hexapoda</taxon>
        <taxon>Insecta</taxon>
        <taxon>Pterygota</taxon>
        <taxon>Neoptera</taxon>
        <taxon>Endopterygota</taxon>
        <taxon>Diptera</taxon>
        <taxon>Brachycera</taxon>
        <taxon>Muscomorpha</taxon>
        <taxon>Tephritoidea</taxon>
        <taxon>Tephritidae</taxon>
        <taxon>Bactrocera</taxon>
        <taxon>Bactrocera</taxon>
    </lineage>
</organism>
<dbReference type="Pfam" id="PF04882">
    <property type="entry name" value="Peroxin-3"/>
    <property type="match status" value="3"/>
</dbReference>
<reference evidence="6" key="1">
    <citation type="journal article" date="2014" name="BMC Genomics">
        <title>Characterizing the developmental transcriptome of the oriental fruit fly, Bactrocera dorsalis (Diptera: Tephritidae) through comparative genomic analysis with Drosophila melanogaster utilizing modENCODE datasets.</title>
        <authorList>
            <person name="Geib S.M."/>
            <person name="Calla B."/>
            <person name="Hall B."/>
            <person name="Hou S."/>
            <person name="Manoukis N.C."/>
        </authorList>
    </citation>
    <scope>NUCLEOTIDE SEQUENCE</scope>
    <source>
        <strain evidence="6">Punador</strain>
    </source>
</reference>
<evidence type="ECO:0000256" key="4">
    <source>
        <dbReference type="ARBA" id="ARBA00025338"/>
    </source>
</evidence>
<sequence length="376" mass="42315">MFSRLRDFATRHRRKFIVTGVLVGGTYVAIKYAQRKLIEYQTRQAREFFEKTKRMQHFETTEHTCNKVIIGMGTELYAAIIRECNTNALLDQLRQNPPNKLELWEEMKIVAFTRLTTFIYASSMLVIALRVQMNLLGGYLYQDVTLERKQIAEELKQQYLSLIGYFIHDGGLSELIRVIRAKVLVVMKTLPLSKRFSLSDIEQLFWTLQMAINSDVGDPIAKMASYLLPPQVPEYNTVGPLLQKMYNETLDLLESDDAASVCSNSICRGFSLTVDAIAESIGETLTQAQKATSSEENKTTQRGDGGDVATANSILSINSVEMALAKLIPIVSGLTSQGFDEKSRPQNLATSLITFYMVDEKSKVFGANVYETFSST</sequence>
<keyword evidence="3" id="KW-0962">Peroxisome biogenesis</keyword>
<evidence type="ECO:0000313" key="6">
    <source>
        <dbReference type="EMBL" id="JAC51906.1"/>
    </source>
</evidence>
<dbReference type="GO" id="GO:0030674">
    <property type="term" value="F:protein-macromolecule adaptor activity"/>
    <property type="evidence" value="ECO:0007669"/>
    <property type="project" value="TreeGrafter"/>
</dbReference>
<dbReference type="OrthoDB" id="45930at2759"/>
<evidence type="ECO:0000256" key="2">
    <source>
        <dbReference type="ARBA" id="ARBA00014294"/>
    </source>
</evidence>
<gene>
    <name evidence="6" type="primary">PEX3</name>
    <name evidence="7" type="synonym">LOC105227181</name>
</gene>
<dbReference type="KEGG" id="bdr:105227181"/>
<dbReference type="AlphaFoldDB" id="A0A034W8K7"/>
<evidence type="ECO:0000313" key="7">
    <source>
        <dbReference type="RefSeq" id="XP_011204704.1"/>
    </source>
</evidence>
<dbReference type="PANTHER" id="PTHR28080">
    <property type="entry name" value="PEROXISOMAL BIOGENESIS FACTOR 3"/>
    <property type="match status" value="1"/>
</dbReference>